<organism evidence="2 3">
    <name type="scientific">Methyloversatilis universalis (strain ATCC BAA-1314 / DSM 25237 / JCM 13912 / CCUG 52030 / FAM5)</name>
    <dbReference type="NCBI Taxonomy" id="1000565"/>
    <lineage>
        <taxon>Bacteria</taxon>
        <taxon>Pseudomonadati</taxon>
        <taxon>Pseudomonadota</taxon>
        <taxon>Betaproteobacteria</taxon>
        <taxon>Nitrosomonadales</taxon>
        <taxon>Sterolibacteriaceae</taxon>
        <taxon>Methyloversatilis</taxon>
    </lineage>
</organism>
<dbReference type="CDD" id="cd00761">
    <property type="entry name" value="Glyco_tranf_GTA_type"/>
    <property type="match status" value="1"/>
</dbReference>
<dbReference type="SUPFAM" id="SSF53448">
    <property type="entry name" value="Nucleotide-diphospho-sugar transferases"/>
    <property type="match status" value="1"/>
</dbReference>
<dbReference type="eggNOG" id="COG1215">
    <property type="taxonomic scope" value="Bacteria"/>
</dbReference>
<evidence type="ECO:0000313" key="3">
    <source>
        <dbReference type="Proteomes" id="UP000005019"/>
    </source>
</evidence>
<dbReference type="STRING" id="1000565.METUNv1_03531"/>
<evidence type="ECO:0000259" key="1">
    <source>
        <dbReference type="Pfam" id="PF00535"/>
    </source>
</evidence>
<gene>
    <name evidence="2" type="ORF">METUNv1_03531</name>
</gene>
<evidence type="ECO:0000313" key="2">
    <source>
        <dbReference type="EMBL" id="EGK70144.1"/>
    </source>
</evidence>
<dbReference type="PANTHER" id="PTHR43685">
    <property type="entry name" value="GLYCOSYLTRANSFERASE"/>
    <property type="match status" value="1"/>
</dbReference>
<protein>
    <recommendedName>
        <fullName evidence="1">Glycosyltransferase 2-like domain-containing protein</fullName>
    </recommendedName>
</protein>
<dbReference type="Proteomes" id="UP000005019">
    <property type="component" value="Unassembled WGS sequence"/>
</dbReference>
<reference evidence="2 3" key="1">
    <citation type="journal article" date="2011" name="J. Bacteriol.">
        <title>Genome sequence of Methyloversatilis universalis FAM5T, a methylotrophic representative of the order Rhodocyclales.</title>
        <authorList>
            <person name="Kittichotirat W."/>
            <person name="Good N.M."/>
            <person name="Hall R."/>
            <person name="Bringel F."/>
            <person name="Lajus A."/>
            <person name="Medigue C."/>
            <person name="Smalley N.E."/>
            <person name="Beck D."/>
            <person name="Bumgarner R."/>
            <person name="Vuilleumier S."/>
            <person name="Kalyuzhnaya M.G."/>
        </authorList>
    </citation>
    <scope>NUCLEOTIDE SEQUENCE [LARGE SCALE GENOMIC DNA]</scope>
    <source>
        <strain evidence="3">ATCC BAA-1314 / JCM 13912 / FAM5</strain>
    </source>
</reference>
<accession>F5RGU0</accession>
<dbReference type="Gene3D" id="3.90.550.10">
    <property type="entry name" value="Spore Coat Polysaccharide Biosynthesis Protein SpsA, Chain A"/>
    <property type="match status" value="1"/>
</dbReference>
<dbReference type="EMBL" id="AFHG01000058">
    <property type="protein sequence ID" value="EGK70144.1"/>
    <property type="molecule type" value="Genomic_DNA"/>
</dbReference>
<dbReference type="InterPro" id="IPR001173">
    <property type="entry name" value="Glyco_trans_2-like"/>
</dbReference>
<comment type="caution">
    <text evidence="2">The sequence shown here is derived from an EMBL/GenBank/DDBJ whole genome shotgun (WGS) entry which is preliminary data.</text>
</comment>
<dbReference type="InterPro" id="IPR050834">
    <property type="entry name" value="Glycosyltransf_2"/>
</dbReference>
<dbReference type="PANTHER" id="PTHR43685:SF11">
    <property type="entry name" value="GLYCOSYLTRANSFERASE TAGX-RELATED"/>
    <property type="match status" value="1"/>
</dbReference>
<dbReference type="RefSeq" id="WP_008064009.1">
    <property type="nucleotide sequence ID" value="NZ_AFHG01000058.1"/>
</dbReference>
<proteinExistence type="predicted"/>
<dbReference type="Pfam" id="PF00535">
    <property type="entry name" value="Glycos_transf_2"/>
    <property type="match status" value="1"/>
</dbReference>
<sequence length="349" mass="39610">MSDSTSPLISVCIPTYNGHPYIETLITELLRSSRSDFEIVVSDDCSTDETWDFVVRVSQTDQRLRCFRNESNLGMDRNFAACVARARGRFVWLTGQDDRLFHEGLDAIAAMILARPELDFLHLNYTRVEEAKSDGASIRPVAGDQHQFGVGIDSFLARTGGWLPTFLPLFVMKRALWEGVDISHYFGTYFCQVGAFVESSRAIRWCHLDGNYVVGLTPVNGWQFKPLSYARIVFGNYIMLDRVERRCDWLGPAFIRTQYRKIYDQLVYVLIMLSACRLRVDDPLLEGMKQAASRVPYVSLTLRLMLHMPAPLGKLAVLLIKARRVLRRFRSGMQSRLSTRSAAQGAGSS</sequence>
<dbReference type="OrthoDB" id="9798249at2"/>
<keyword evidence="3" id="KW-1185">Reference proteome</keyword>
<dbReference type="InterPro" id="IPR029044">
    <property type="entry name" value="Nucleotide-diphossugar_trans"/>
</dbReference>
<name>F5RGU0_METUF</name>
<feature type="domain" description="Glycosyltransferase 2-like" evidence="1">
    <location>
        <begin position="10"/>
        <end position="111"/>
    </location>
</feature>
<dbReference type="AlphaFoldDB" id="F5RGU0"/>